<feature type="transmembrane region" description="Helical" evidence="1">
    <location>
        <begin position="7"/>
        <end position="30"/>
    </location>
</feature>
<dbReference type="AlphaFoldDB" id="A0A383U476"/>
<proteinExistence type="predicted"/>
<dbReference type="Proteomes" id="UP000262142">
    <property type="component" value="Unassembled WGS sequence"/>
</dbReference>
<reference evidence="2 3" key="1">
    <citation type="submission" date="2018-09" db="EMBL/GenBank/DDBJ databases">
        <authorList>
            <consortium name="Pathogen Informatics"/>
        </authorList>
    </citation>
    <scope>NUCLEOTIDE SEQUENCE [LARGE SCALE GENOMIC DNA]</scope>
    <source>
        <strain evidence="2 3">OH-22767</strain>
    </source>
</reference>
<sequence>MKKNKWLSFFYIISVICLLFEVVLIHSLLVNKIDKTQFMMIALSNILILVFSILNIRKLKQKEGV</sequence>
<evidence type="ECO:0000313" key="3">
    <source>
        <dbReference type="Proteomes" id="UP000262142"/>
    </source>
</evidence>
<keyword evidence="1" id="KW-0812">Transmembrane</keyword>
<organism evidence="2 3">
    <name type="scientific">Candidatus Ornithobacterium hominis</name>
    <dbReference type="NCBI Taxonomy" id="2497989"/>
    <lineage>
        <taxon>Bacteria</taxon>
        <taxon>Pseudomonadati</taxon>
        <taxon>Bacteroidota</taxon>
        <taxon>Flavobacteriia</taxon>
        <taxon>Flavobacteriales</taxon>
        <taxon>Weeksellaceae</taxon>
        <taxon>Ornithobacterium</taxon>
    </lineage>
</organism>
<evidence type="ECO:0000256" key="1">
    <source>
        <dbReference type="SAM" id="Phobius"/>
    </source>
</evidence>
<dbReference type="EMBL" id="UNSC01000008">
    <property type="protein sequence ID" value="SZD74189.1"/>
    <property type="molecule type" value="Genomic_DNA"/>
</dbReference>
<evidence type="ECO:0000313" key="2">
    <source>
        <dbReference type="EMBL" id="SZD74189.1"/>
    </source>
</evidence>
<gene>
    <name evidence="2" type="ORF">SAMEA104719789_01647</name>
</gene>
<protein>
    <submittedName>
        <fullName evidence="2">Uncharacterized protein</fullName>
    </submittedName>
</protein>
<keyword evidence="3" id="KW-1185">Reference proteome</keyword>
<name>A0A383U476_9FLAO</name>
<keyword evidence="1" id="KW-0472">Membrane</keyword>
<keyword evidence="1" id="KW-1133">Transmembrane helix</keyword>
<accession>A0A383U476</accession>
<feature type="transmembrane region" description="Helical" evidence="1">
    <location>
        <begin position="36"/>
        <end position="56"/>
    </location>
</feature>